<feature type="chain" id="PRO_5041222480" evidence="2">
    <location>
        <begin position="25"/>
        <end position="172"/>
    </location>
</feature>
<reference evidence="3" key="1">
    <citation type="submission" date="2023-06" db="EMBL/GenBank/DDBJ databases">
        <authorList>
            <consortium name="Lawrence Berkeley National Laboratory"/>
            <person name="Ahrendt S."/>
            <person name="Sahu N."/>
            <person name="Indic B."/>
            <person name="Wong-Bajracharya J."/>
            <person name="Merenyi Z."/>
            <person name="Ke H.-M."/>
            <person name="Monk M."/>
            <person name="Kocsube S."/>
            <person name="Drula E."/>
            <person name="Lipzen A."/>
            <person name="Balint B."/>
            <person name="Henrissat B."/>
            <person name="Andreopoulos B."/>
            <person name="Martin F.M."/>
            <person name="Harder C.B."/>
            <person name="Rigling D."/>
            <person name="Ford K.L."/>
            <person name="Foster G.D."/>
            <person name="Pangilinan J."/>
            <person name="Papanicolaou A."/>
            <person name="Barry K."/>
            <person name="LaButti K."/>
            <person name="Viragh M."/>
            <person name="Koriabine M."/>
            <person name="Yan M."/>
            <person name="Riley R."/>
            <person name="Champramary S."/>
            <person name="Plett K.L."/>
            <person name="Tsai I.J."/>
            <person name="Slot J."/>
            <person name="Sipos G."/>
            <person name="Plett J."/>
            <person name="Nagy L.G."/>
            <person name="Grigoriev I.V."/>
        </authorList>
    </citation>
    <scope>NUCLEOTIDE SEQUENCE</scope>
    <source>
        <strain evidence="3">FPL87.14</strain>
    </source>
</reference>
<dbReference type="EMBL" id="JAUEPT010000033">
    <property type="protein sequence ID" value="KAK0440559.1"/>
    <property type="molecule type" value="Genomic_DNA"/>
</dbReference>
<feature type="compositionally biased region" description="Low complexity" evidence="1">
    <location>
        <begin position="53"/>
        <end position="62"/>
    </location>
</feature>
<evidence type="ECO:0000256" key="1">
    <source>
        <dbReference type="SAM" id="MobiDB-lite"/>
    </source>
</evidence>
<accession>A0AA39JFU6</accession>
<feature type="region of interest" description="Disordered" evidence="1">
    <location>
        <begin position="43"/>
        <end position="62"/>
    </location>
</feature>
<feature type="signal peptide" evidence="2">
    <location>
        <begin position="1"/>
        <end position="24"/>
    </location>
</feature>
<gene>
    <name evidence="3" type="ORF">EV421DRAFT_779645</name>
</gene>
<organism evidence="3 4">
    <name type="scientific">Armillaria borealis</name>
    <dbReference type="NCBI Taxonomy" id="47425"/>
    <lineage>
        <taxon>Eukaryota</taxon>
        <taxon>Fungi</taxon>
        <taxon>Dikarya</taxon>
        <taxon>Basidiomycota</taxon>
        <taxon>Agaricomycotina</taxon>
        <taxon>Agaricomycetes</taxon>
        <taxon>Agaricomycetidae</taxon>
        <taxon>Agaricales</taxon>
        <taxon>Marasmiineae</taxon>
        <taxon>Physalacriaceae</taxon>
        <taxon>Armillaria</taxon>
    </lineage>
</organism>
<comment type="caution">
    <text evidence="3">The sequence shown here is derived from an EMBL/GenBank/DDBJ whole genome shotgun (WGS) entry which is preliminary data.</text>
</comment>
<evidence type="ECO:0000313" key="4">
    <source>
        <dbReference type="Proteomes" id="UP001175226"/>
    </source>
</evidence>
<protein>
    <submittedName>
        <fullName evidence="3">Uncharacterized protein</fullName>
    </submittedName>
</protein>
<proteinExistence type="predicted"/>
<evidence type="ECO:0000256" key="2">
    <source>
        <dbReference type="SAM" id="SignalP"/>
    </source>
</evidence>
<dbReference type="Proteomes" id="UP001175226">
    <property type="component" value="Unassembled WGS sequence"/>
</dbReference>
<dbReference type="AlphaFoldDB" id="A0AA39JFU6"/>
<keyword evidence="4" id="KW-1185">Reference proteome</keyword>
<sequence length="172" mass="18374">MAREQLSGACRLFLRIAWVDLVAGVAGWAEAVVNTSSSQWRQEQSGYHPAGYQPTQQQQPQTPIYRPEATYAAGAGPIQFGNDLEYYSFEYGNGAVNGNGVVGSPGSADVDMLASIQALKNPEWWQGMLMPGFTWPQANSPGSGGSASSTPPATYSHVHHQNTYGAYQSTAG</sequence>
<feature type="region of interest" description="Disordered" evidence="1">
    <location>
        <begin position="136"/>
        <end position="157"/>
    </location>
</feature>
<name>A0AA39JFU6_9AGAR</name>
<evidence type="ECO:0000313" key="3">
    <source>
        <dbReference type="EMBL" id="KAK0440559.1"/>
    </source>
</evidence>
<keyword evidence="2" id="KW-0732">Signal</keyword>